<gene>
    <name evidence="3" type="ORF">F1609_30900</name>
</gene>
<dbReference type="Pfam" id="PF13439">
    <property type="entry name" value="Glyco_transf_4"/>
    <property type="match status" value="1"/>
</dbReference>
<dbReference type="InterPro" id="IPR028098">
    <property type="entry name" value="Glyco_trans_4-like_N"/>
</dbReference>
<evidence type="ECO:0000259" key="1">
    <source>
        <dbReference type="Pfam" id="PF00534"/>
    </source>
</evidence>
<accession>A0ABX0MBJ2</accession>
<evidence type="ECO:0000313" key="4">
    <source>
        <dbReference type="Proteomes" id="UP000819052"/>
    </source>
</evidence>
<dbReference type="Proteomes" id="UP000819052">
    <property type="component" value="Unassembled WGS sequence"/>
</dbReference>
<dbReference type="InterPro" id="IPR050194">
    <property type="entry name" value="Glycosyltransferase_grp1"/>
</dbReference>
<dbReference type="EMBL" id="VVIW01000034">
    <property type="protein sequence ID" value="NHZ44533.1"/>
    <property type="molecule type" value="Genomic_DNA"/>
</dbReference>
<dbReference type="Gene3D" id="3.40.50.2000">
    <property type="entry name" value="Glycogen Phosphorylase B"/>
    <property type="match status" value="2"/>
</dbReference>
<organism evidence="3 4">
    <name type="scientific">Massilia aquatica</name>
    <dbReference type="NCBI Taxonomy" id="2609000"/>
    <lineage>
        <taxon>Bacteria</taxon>
        <taxon>Pseudomonadati</taxon>
        <taxon>Pseudomonadota</taxon>
        <taxon>Betaproteobacteria</taxon>
        <taxon>Burkholderiales</taxon>
        <taxon>Oxalobacteraceae</taxon>
        <taxon>Telluria group</taxon>
        <taxon>Massilia</taxon>
    </lineage>
</organism>
<dbReference type="PANTHER" id="PTHR45947:SF3">
    <property type="entry name" value="SULFOQUINOVOSYL TRANSFERASE SQD2"/>
    <property type="match status" value="1"/>
</dbReference>
<name>A0ABX0MBJ2_9BURK</name>
<dbReference type="PANTHER" id="PTHR45947">
    <property type="entry name" value="SULFOQUINOVOSYL TRANSFERASE SQD2"/>
    <property type="match status" value="1"/>
</dbReference>
<comment type="caution">
    <text evidence="3">The sequence shown here is derived from an EMBL/GenBank/DDBJ whole genome shotgun (WGS) entry which is preliminary data.</text>
</comment>
<dbReference type="RefSeq" id="WP_167081280.1">
    <property type="nucleotide sequence ID" value="NZ_VVIW01000034.1"/>
</dbReference>
<dbReference type="SUPFAM" id="SSF53756">
    <property type="entry name" value="UDP-Glycosyltransferase/glycogen phosphorylase"/>
    <property type="match status" value="1"/>
</dbReference>
<reference evidence="3 4" key="1">
    <citation type="submission" date="2019-09" db="EMBL/GenBank/DDBJ databases">
        <title>Taxonomy of Antarctic Massilia spp.: description of Massilia rubra sp. nov., Massilia aquatica sp. nov., Massilia mucilaginosa sp. nov., Massilia frigida sp. nov. isolated from streams, lakes and regoliths.</title>
        <authorList>
            <person name="Holochova P."/>
            <person name="Sedlacek I."/>
            <person name="Kralova S."/>
            <person name="Maslanova I."/>
            <person name="Busse H.-J."/>
            <person name="Stankova E."/>
            <person name="Vrbovska V."/>
            <person name="Kovarovic V."/>
            <person name="Bartak M."/>
            <person name="Svec P."/>
            <person name="Pantucek R."/>
        </authorList>
    </citation>
    <scope>NUCLEOTIDE SEQUENCE [LARGE SCALE GENOMIC DNA]</scope>
    <source>
        <strain evidence="3 4">CCM 8693</strain>
    </source>
</reference>
<evidence type="ECO:0000313" key="3">
    <source>
        <dbReference type="EMBL" id="NHZ44533.1"/>
    </source>
</evidence>
<feature type="domain" description="Glycosyltransferase subfamily 4-like N-terminal" evidence="2">
    <location>
        <begin position="15"/>
        <end position="166"/>
    </location>
</feature>
<keyword evidence="4" id="KW-1185">Reference proteome</keyword>
<protein>
    <submittedName>
        <fullName evidence="3">Glycosyltransferase family 1 protein</fullName>
    </submittedName>
</protein>
<evidence type="ECO:0000259" key="2">
    <source>
        <dbReference type="Pfam" id="PF13439"/>
    </source>
</evidence>
<dbReference type="Pfam" id="PF00534">
    <property type="entry name" value="Glycos_transf_1"/>
    <property type="match status" value="1"/>
</dbReference>
<sequence>MHLVDITMFYAAEGGGVSTYLNAKAAWLAQRSRVRHTILSTNVDNRAGTPALLRVPAVAVPGMHGYRVPLTVGAPARLMLGLQPDLIEAGDAFHAAWAALRVRRRLGVPAVAFYHSDLARLVHERFGHSARRAAGAYLAQLYRQFDLVLAPSRLMVQQLAAIGVQGALHQPLGIDIRTFSPQRRSEALRQQLGLSPDTRLLVYAGRFTAEKKLAVLVDAVRKLGPPYHLLLVGGGGEVPRCAHTSVIGFQHDQCVLARLLASCDVLVHPGDCETFGLIVPEAMACGLPVVGTRGGSVAELIDEGTGILVPPNSVDGLAAGIEAIYGRDLAGMARAASRKAREQYDWNRIMPQLMNRYAGLLASRARADLEAERVCATE</sequence>
<feature type="domain" description="Glycosyl transferase family 1" evidence="1">
    <location>
        <begin position="186"/>
        <end position="341"/>
    </location>
</feature>
<proteinExistence type="predicted"/>
<dbReference type="InterPro" id="IPR001296">
    <property type="entry name" value="Glyco_trans_1"/>
</dbReference>